<dbReference type="PANTHER" id="PTHR44591:SF3">
    <property type="entry name" value="RESPONSE REGULATORY DOMAIN-CONTAINING PROTEIN"/>
    <property type="match status" value="1"/>
</dbReference>
<keyword evidence="1 2" id="KW-0597">Phosphoprotein</keyword>
<evidence type="ECO:0000313" key="5">
    <source>
        <dbReference type="Proteomes" id="UP001589733"/>
    </source>
</evidence>
<dbReference type="Gene3D" id="3.40.50.2300">
    <property type="match status" value="1"/>
</dbReference>
<name>A0ABV6AVX7_9DEIO</name>
<dbReference type="Proteomes" id="UP001589733">
    <property type="component" value="Unassembled WGS sequence"/>
</dbReference>
<dbReference type="Pfam" id="PF00072">
    <property type="entry name" value="Response_reg"/>
    <property type="match status" value="1"/>
</dbReference>
<evidence type="ECO:0000256" key="2">
    <source>
        <dbReference type="PROSITE-ProRule" id="PRU00169"/>
    </source>
</evidence>
<dbReference type="PANTHER" id="PTHR44591">
    <property type="entry name" value="STRESS RESPONSE REGULATOR PROTEIN 1"/>
    <property type="match status" value="1"/>
</dbReference>
<feature type="modified residue" description="4-aspartylphosphate" evidence="2">
    <location>
        <position position="63"/>
    </location>
</feature>
<evidence type="ECO:0000259" key="3">
    <source>
        <dbReference type="PROSITE" id="PS50110"/>
    </source>
</evidence>
<dbReference type="InterPro" id="IPR001789">
    <property type="entry name" value="Sig_transdc_resp-reg_receiver"/>
</dbReference>
<dbReference type="InterPro" id="IPR011006">
    <property type="entry name" value="CheY-like_superfamily"/>
</dbReference>
<sequence>MTPSVTHRIQRVLIVEDSTEDAWLLEWALQELAPEVHVQVIFDSFTALPVLQQPDPPDLLVLDLHLVHHTGLEVLEALNRQVGPSPRVVCWSSHAHPQEVAAVLEAGALAYVQKPPGVTGFLELAQTLLQG</sequence>
<accession>A0ABV6AVX7</accession>
<evidence type="ECO:0000256" key="1">
    <source>
        <dbReference type="ARBA" id="ARBA00022553"/>
    </source>
</evidence>
<dbReference type="PROSITE" id="PS50110">
    <property type="entry name" value="RESPONSE_REGULATORY"/>
    <property type="match status" value="1"/>
</dbReference>
<keyword evidence="5" id="KW-1185">Reference proteome</keyword>
<organism evidence="4 5">
    <name type="scientific">Deinococcus oregonensis</name>
    <dbReference type="NCBI Taxonomy" id="1805970"/>
    <lineage>
        <taxon>Bacteria</taxon>
        <taxon>Thermotogati</taxon>
        <taxon>Deinococcota</taxon>
        <taxon>Deinococci</taxon>
        <taxon>Deinococcales</taxon>
        <taxon>Deinococcaceae</taxon>
        <taxon>Deinococcus</taxon>
    </lineage>
</organism>
<feature type="domain" description="Response regulatory" evidence="3">
    <location>
        <begin position="11"/>
        <end position="129"/>
    </location>
</feature>
<evidence type="ECO:0000313" key="4">
    <source>
        <dbReference type="EMBL" id="MFB9990875.1"/>
    </source>
</evidence>
<proteinExistence type="predicted"/>
<protein>
    <submittedName>
        <fullName evidence="4">Response regulator</fullName>
    </submittedName>
</protein>
<dbReference type="SUPFAM" id="SSF52172">
    <property type="entry name" value="CheY-like"/>
    <property type="match status" value="1"/>
</dbReference>
<reference evidence="4 5" key="1">
    <citation type="submission" date="2024-09" db="EMBL/GenBank/DDBJ databases">
        <authorList>
            <person name="Sun Q."/>
            <person name="Mori K."/>
        </authorList>
    </citation>
    <scope>NUCLEOTIDE SEQUENCE [LARGE SCALE GENOMIC DNA]</scope>
    <source>
        <strain evidence="4 5">JCM 13503</strain>
    </source>
</reference>
<comment type="caution">
    <text evidence="4">The sequence shown here is derived from an EMBL/GenBank/DDBJ whole genome shotgun (WGS) entry which is preliminary data.</text>
</comment>
<dbReference type="SMART" id="SM00448">
    <property type="entry name" value="REC"/>
    <property type="match status" value="1"/>
</dbReference>
<dbReference type="EMBL" id="JBHLYR010000010">
    <property type="protein sequence ID" value="MFB9990875.1"/>
    <property type="molecule type" value="Genomic_DNA"/>
</dbReference>
<dbReference type="InterPro" id="IPR050595">
    <property type="entry name" value="Bact_response_regulator"/>
</dbReference>
<gene>
    <name evidence="4" type="ORF">ACFFLM_02595</name>
</gene>
<dbReference type="RefSeq" id="WP_380005253.1">
    <property type="nucleotide sequence ID" value="NZ_JBHLYR010000010.1"/>
</dbReference>